<name>A0A6G1GGU0_9PEZI</name>
<dbReference type="EMBL" id="ML975149">
    <property type="protein sequence ID" value="KAF1817288.1"/>
    <property type="molecule type" value="Genomic_DNA"/>
</dbReference>
<organism evidence="2">
    <name type="scientific">Eremomyces bilateralis CBS 781.70</name>
    <dbReference type="NCBI Taxonomy" id="1392243"/>
    <lineage>
        <taxon>Eukaryota</taxon>
        <taxon>Fungi</taxon>
        <taxon>Dikarya</taxon>
        <taxon>Ascomycota</taxon>
        <taxon>Pezizomycotina</taxon>
        <taxon>Dothideomycetes</taxon>
        <taxon>Dothideomycetes incertae sedis</taxon>
        <taxon>Eremomycetales</taxon>
        <taxon>Eremomycetaceae</taxon>
        <taxon>Eremomyces</taxon>
    </lineage>
</organism>
<keyword evidence="3" id="KW-1185">Reference proteome</keyword>
<evidence type="ECO:0000313" key="3">
    <source>
        <dbReference type="Proteomes" id="UP000504638"/>
    </source>
</evidence>
<reference evidence="2 4" key="1">
    <citation type="submission" date="2020-01" db="EMBL/GenBank/DDBJ databases">
        <authorList>
            <consortium name="DOE Joint Genome Institute"/>
            <person name="Haridas S."/>
            <person name="Albert R."/>
            <person name="Binder M."/>
            <person name="Bloem J."/>
            <person name="Labutti K."/>
            <person name="Salamov A."/>
            <person name="Andreopoulos B."/>
            <person name="Baker S.E."/>
            <person name="Barry K."/>
            <person name="Bills G."/>
            <person name="Bluhm B.H."/>
            <person name="Cannon C."/>
            <person name="Castanera R."/>
            <person name="Culley D.E."/>
            <person name="Daum C."/>
            <person name="Ezra D."/>
            <person name="Gonzalez J.B."/>
            <person name="Henrissat B."/>
            <person name="Kuo A."/>
            <person name="Liang C."/>
            <person name="Lipzen A."/>
            <person name="Lutzoni F."/>
            <person name="Magnuson J."/>
            <person name="Mondo S."/>
            <person name="Nolan M."/>
            <person name="Ohm R."/>
            <person name="Pangilinan J."/>
            <person name="Park H.-J."/>
            <person name="Ramirez L."/>
            <person name="Alfaro M."/>
            <person name="Sun H."/>
            <person name="Tritt A."/>
            <person name="Yoshinaga Y."/>
            <person name="Zwiers L.-H."/>
            <person name="Turgeon B.G."/>
            <person name="Goodwin S.B."/>
            <person name="Spatafora J.W."/>
            <person name="Crous P.W."/>
            <person name="Grigoriev I.V."/>
        </authorList>
    </citation>
    <scope>NUCLEOTIDE SEQUENCE</scope>
    <source>
        <strain evidence="2 4">CBS 781.70</strain>
    </source>
</reference>
<evidence type="ECO:0000256" key="1">
    <source>
        <dbReference type="SAM" id="MobiDB-lite"/>
    </source>
</evidence>
<dbReference type="GeneID" id="54422216"/>
<evidence type="ECO:0000313" key="4">
    <source>
        <dbReference type="RefSeq" id="XP_033538919.1"/>
    </source>
</evidence>
<feature type="non-terminal residue" evidence="2">
    <location>
        <position position="1"/>
    </location>
</feature>
<feature type="region of interest" description="Disordered" evidence="1">
    <location>
        <begin position="35"/>
        <end position="73"/>
    </location>
</feature>
<dbReference type="AlphaFoldDB" id="A0A6G1GGU0"/>
<protein>
    <submittedName>
        <fullName evidence="2 4">Uncharacterized protein</fullName>
    </submittedName>
</protein>
<dbReference type="RefSeq" id="XP_033538919.1">
    <property type="nucleotide sequence ID" value="XM_033681646.1"/>
</dbReference>
<sequence length="73" mass="8117">KLRKTAILLSKTPQSLFFSSVLLFPKIKGRFQVPPKVPPHSLARPSCNGNPGKTRSVHPAYLKPSNLPEIVRE</sequence>
<accession>A0A6G1GGU0</accession>
<dbReference type="Proteomes" id="UP000504638">
    <property type="component" value="Unplaced"/>
</dbReference>
<proteinExistence type="predicted"/>
<reference evidence="4" key="3">
    <citation type="submission" date="2025-04" db="UniProtKB">
        <authorList>
            <consortium name="RefSeq"/>
        </authorList>
    </citation>
    <scope>IDENTIFICATION</scope>
    <source>
        <strain evidence="4">CBS 781.70</strain>
    </source>
</reference>
<evidence type="ECO:0000313" key="2">
    <source>
        <dbReference type="EMBL" id="KAF1817288.1"/>
    </source>
</evidence>
<gene>
    <name evidence="2 4" type="ORF">P152DRAFT_478301</name>
</gene>
<reference evidence="4" key="2">
    <citation type="submission" date="2020-04" db="EMBL/GenBank/DDBJ databases">
        <authorList>
            <consortium name="NCBI Genome Project"/>
        </authorList>
    </citation>
    <scope>NUCLEOTIDE SEQUENCE</scope>
    <source>
        <strain evidence="4">CBS 781.70</strain>
    </source>
</reference>